<sequence length="105" mass="11574">MIHHTMIVSFQNPLPGSALDQYLADIERIMLDSGLVQSVTTRRHLPVPGEEDIPALIATAIVQFTVADADALAKVFTVPGLHEAIERWQARHPYRVACANHQPLA</sequence>
<name>A0A6G4WST0_9ACTN</name>
<dbReference type="AlphaFoldDB" id="A0A6G4WST0"/>
<evidence type="ECO:0000313" key="2">
    <source>
        <dbReference type="Proteomes" id="UP000477722"/>
    </source>
</evidence>
<proteinExistence type="predicted"/>
<dbReference type="RefSeq" id="WP_165297976.1">
    <property type="nucleotide sequence ID" value="NZ_JAAKZZ010000053.1"/>
</dbReference>
<organism evidence="1 2">
    <name type="scientific">Streptomyces boncukensis</name>
    <dbReference type="NCBI Taxonomy" id="2711219"/>
    <lineage>
        <taxon>Bacteria</taxon>
        <taxon>Bacillati</taxon>
        <taxon>Actinomycetota</taxon>
        <taxon>Actinomycetes</taxon>
        <taxon>Kitasatosporales</taxon>
        <taxon>Streptomycetaceae</taxon>
        <taxon>Streptomyces</taxon>
    </lineage>
</organism>
<keyword evidence="2" id="KW-1185">Reference proteome</keyword>
<evidence type="ECO:0000313" key="1">
    <source>
        <dbReference type="EMBL" id="NGO68326.1"/>
    </source>
</evidence>
<gene>
    <name evidence="1" type="ORF">G5C65_08155</name>
</gene>
<accession>A0A6G4WST0</accession>
<dbReference type="EMBL" id="JAAKZZ010000053">
    <property type="protein sequence ID" value="NGO68326.1"/>
    <property type="molecule type" value="Genomic_DNA"/>
</dbReference>
<dbReference type="Proteomes" id="UP000477722">
    <property type="component" value="Unassembled WGS sequence"/>
</dbReference>
<reference evidence="1 2" key="1">
    <citation type="submission" date="2020-02" db="EMBL/GenBank/DDBJ databases">
        <title>Whole-genome analyses of novel actinobacteria.</title>
        <authorList>
            <person name="Sahin N."/>
            <person name="Tatar D."/>
        </authorList>
    </citation>
    <scope>NUCLEOTIDE SEQUENCE [LARGE SCALE GENOMIC DNA]</scope>
    <source>
        <strain evidence="1 2">SB3404</strain>
    </source>
</reference>
<protein>
    <submittedName>
        <fullName evidence="1">Uncharacterized protein</fullName>
    </submittedName>
</protein>
<comment type="caution">
    <text evidence="1">The sequence shown here is derived from an EMBL/GenBank/DDBJ whole genome shotgun (WGS) entry which is preliminary data.</text>
</comment>